<dbReference type="InterPro" id="IPR029016">
    <property type="entry name" value="GAF-like_dom_sf"/>
</dbReference>
<dbReference type="SUPFAM" id="SSF55781">
    <property type="entry name" value="GAF domain-like"/>
    <property type="match status" value="1"/>
</dbReference>
<dbReference type="Pfam" id="PF09339">
    <property type="entry name" value="HTH_IclR"/>
    <property type="match status" value="1"/>
</dbReference>
<dbReference type="Pfam" id="PF01614">
    <property type="entry name" value="IclR_C"/>
    <property type="match status" value="1"/>
</dbReference>
<dbReference type="PANTHER" id="PTHR30136">
    <property type="entry name" value="HELIX-TURN-HELIX TRANSCRIPTIONAL REGULATOR, ICLR FAMILY"/>
    <property type="match status" value="1"/>
</dbReference>
<dbReference type="EMBL" id="FNAV01000006">
    <property type="protein sequence ID" value="SDE71147.1"/>
    <property type="molecule type" value="Genomic_DNA"/>
</dbReference>
<dbReference type="PROSITE" id="PS51077">
    <property type="entry name" value="HTH_ICLR"/>
    <property type="match status" value="1"/>
</dbReference>
<dbReference type="InterPro" id="IPR005471">
    <property type="entry name" value="Tscrpt_reg_IclR_N"/>
</dbReference>
<keyword evidence="2" id="KW-0238">DNA-binding</keyword>
<keyword evidence="3" id="KW-0804">Transcription</keyword>
<evidence type="ECO:0000259" key="4">
    <source>
        <dbReference type="PROSITE" id="PS51077"/>
    </source>
</evidence>
<gene>
    <name evidence="6" type="ORF">SAMN04488105_106280</name>
</gene>
<dbReference type="STRING" id="282683.SAMN04488105_106280"/>
<feature type="domain" description="IclR-ED" evidence="5">
    <location>
        <begin position="91"/>
        <end position="277"/>
    </location>
</feature>
<evidence type="ECO:0000256" key="2">
    <source>
        <dbReference type="ARBA" id="ARBA00023125"/>
    </source>
</evidence>
<dbReference type="GO" id="GO:0045892">
    <property type="term" value="P:negative regulation of DNA-templated transcription"/>
    <property type="evidence" value="ECO:0007669"/>
    <property type="project" value="TreeGrafter"/>
</dbReference>
<reference evidence="7" key="1">
    <citation type="submission" date="2016-10" db="EMBL/GenBank/DDBJ databases">
        <authorList>
            <person name="Varghese N."/>
            <person name="Submissions S."/>
        </authorList>
    </citation>
    <scope>NUCLEOTIDE SEQUENCE [LARGE SCALE GENOMIC DNA]</scope>
    <source>
        <strain evidence="7">DSM 10146</strain>
    </source>
</reference>
<organism evidence="6 7">
    <name type="scientific">Salipiger thiooxidans</name>
    <dbReference type="NCBI Taxonomy" id="282683"/>
    <lineage>
        <taxon>Bacteria</taxon>
        <taxon>Pseudomonadati</taxon>
        <taxon>Pseudomonadota</taxon>
        <taxon>Alphaproteobacteria</taxon>
        <taxon>Rhodobacterales</taxon>
        <taxon>Roseobacteraceae</taxon>
        <taxon>Salipiger</taxon>
    </lineage>
</organism>
<accession>A0A1G7F5H1</accession>
<dbReference type="InterPro" id="IPR036388">
    <property type="entry name" value="WH-like_DNA-bd_sf"/>
</dbReference>
<dbReference type="Gene3D" id="3.30.450.40">
    <property type="match status" value="1"/>
</dbReference>
<proteinExistence type="predicted"/>
<dbReference type="SUPFAM" id="SSF46785">
    <property type="entry name" value="Winged helix' DNA-binding domain"/>
    <property type="match status" value="1"/>
</dbReference>
<dbReference type="InterPro" id="IPR050707">
    <property type="entry name" value="HTH_MetabolicPath_Reg"/>
</dbReference>
<evidence type="ECO:0000259" key="5">
    <source>
        <dbReference type="PROSITE" id="PS51078"/>
    </source>
</evidence>
<dbReference type="PROSITE" id="PS51078">
    <property type="entry name" value="ICLR_ED"/>
    <property type="match status" value="1"/>
</dbReference>
<protein>
    <submittedName>
        <fullName evidence="6">Transcriptional regulator, IclR family</fullName>
    </submittedName>
</protein>
<dbReference type="GO" id="GO:0003677">
    <property type="term" value="F:DNA binding"/>
    <property type="evidence" value="ECO:0007669"/>
    <property type="project" value="UniProtKB-KW"/>
</dbReference>
<dbReference type="Gene3D" id="1.10.10.10">
    <property type="entry name" value="Winged helix-like DNA-binding domain superfamily/Winged helix DNA-binding domain"/>
    <property type="match status" value="1"/>
</dbReference>
<dbReference type="InterPro" id="IPR036390">
    <property type="entry name" value="WH_DNA-bd_sf"/>
</dbReference>
<evidence type="ECO:0000256" key="1">
    <source>
        <dbReference type="ARBA" id="ARBA00023015"/>
    </source>
</evidence>
<dbReference type="GO" id="GO:0003700">
    <property type="term" value="F:DNA-binding transcription factor activity"/>
    <property type="evidence" value="ECO:0007669"/>
    <property type="project" value="TreeGrafter"/>
</dbReference>
<dbReference type="InterPro" id="IPR014757">
    <property type="entry name" value="Tscrpt_reg_IclR_C"/>
</dbReference>
<keyword evidence="1" id="KW-0805">Transcription regulation</keyword>
<dbReference type="SMART" id="SM00346">
    <property type="entry name" value="HTH_ICLR"/>
    <property type="match status" value="1"/>
</dbReference>
<dbReference type="PANTHER" id="PTHR30136:SF35">
    <property type="entry name" value="HTH-TYPE TRANSCRIPTIONAL REGULATOR RV1719"/>
    <property type="match status" value="1"/>
</dbReference>
<keyword evidence="7" id="KW-1185">Reference proteome</keyword>
<sequence length="277" mass="30900">MNRPQETTVPEIDRAFPRTDTEVDERLFLKSVARAMDVLSVFAENPTPMSLGEIAAITGENKSSVQRIAQTFLVLGYLEKTEQGRLVPGRRILERSFDYMRCNPLIERATPVLTDLRKISGERVDLSLFDARHRIKRLEVIYGIRMQSKRETFYATLTGRRKPTFLTSGGRACMAHLPDAEIADILELSDLTPSTPKSRCKPEEIWEIIAEVRQDGYCFAAEETLIGELALAAAVCDKSGMPVGAVHIAGSLGDWSPTEFRKRFAPLAVEAARALSD</sequence>
<dbReference type="AlphaFoldDB" id="A0A1G7F5H1"/>
<feature type="domain" description="HTH iclR-type" evidence="4">
    <location>
        <begin position="29"/>
        <end position="90"/>
    </location>
</feature>
<evidence type="ECO:0000256" key="3">
    <source>
        <dbReference type="ARBA" id="ARBA00023163"/>
    </source>
</evidence>
<dbReference type="RefSeq" id="WP_242661688.1">
    <property type="nucleotide sequence ID" value="NZ_FNAV01000006.1"/>
</dbReference>
<dbReference type="Proteomes" id="UP000198994">
    <property type="component" value="Unassembled WGS sequence"/>
</dbReference>
<evidence type="ECO:0000313" key="7">
    <source>
        <dbReference type="Proteomes" id="UP000198994"/>
    </source>
</evidence>
<evidence type="ECO:0000313" key="6">
    <source>
        <dbReference type="EMBL" id="SDE71147.1"/>
    </source>
</evidence>
<name>A0A1G7F5H1_9RHOB</name>